<evidence type="ECO:0000313" key="2">
    <source>
        <dbReference type="EMBL" id="WSB66725.1"/>
    </source>
</evidence>
<organism evidence="2 3">
    <name type="scientific">Streptomyces decoyicus</name>
    <dbReference type="NCBI Taxonomy" id="249567"/>
    <lineage>
        <taxon>Bacteria</taxon>
        <taxon>Bacillati</taxon>
        <taxon>Actinomycetota</taxon>
        <taxon>Actinomycetes</taxon>
        <taxon>Kitasatosporales</taxon>
        <taxon>Streptomycetaceae</taxon>
        <taxon>Streptomyces</taxon>
    </lineage>
</organism>
<keyword evidence="3" id="KW-1185">Reference proteome</keyword>
<dbReference type="Gene3D" id="2.60.20.10">
    <property type="entry name" value="Crystallins"/>
    <property type="match status" value="1"/>
</dbReference>
<proteinExistence type="predicted"/>
<dbReference type="Pfam" id="PF03995">
    <property type="entry name" value="Inhibitor_I36"/>
    <property type="match status" value="1"/>
</dbReference>
<feature type="chain" id="PRO_5045308969" evidence="1">
    <location>
        <begin position="25"/>
        <end position="142"/>
    </location>
</feature>
<feature type="signal peptide" evidence="1">
    <location>
        <begin position="1"/>
        <end position="24"/>
    </location>
</feature>
<dbReference type="EMBL" id="CP109106">
    <property type="protein sequence ID" value="WSB66725.1"/>
    <property type="molecule type" value="Genomic_DNA"/>
</dbReference>
<dbReference type="RefSeq" id="WP_168476385.1">
    <property type="nucleotide sequence ID" value="NZ_CP107885.1"/>
</dbReference>
<gene>
    <name evidence="2" type="ORF">OG863_01380</name>
</gene>
<keyword evidence="1" id="KW-0732">Signal</keyword>
<dbReference type="Proteomes" id="UP001344251">
    <property type="component" value="Chromosome"/>
</dbReference>
<sequence>MKRVAFIAASAALLLASAVGSASAQNSTTTAPSAASAPVLRAIPVPFGAQGWDNCQHGQACLFQNSNGGGTMYVVPSCGRIYNLDSSINNRTSSLWNRAGSPLSVYDGTGGSGLLAAYGAFGPTINVPSNFNDKISSVYAPC</sequence>
<accession>A0ABZ1F904</accession>
<name>A0ABZ1F904_9ACTN</name>
<evidence type="ECO:0000256" key="1">
    <source>
        <dbReference type="SAM" id="SignalP"/>
    </source>
</evidence>
<evidence type="ECO:0000313" key="3">
    <source>
        <dbReference type="Proteomes" id="UP001344251"/>
    </source>
</evidence>
<reference evidence="2 3" key="1">
    <citation type="submission" date="2022-10" db="EMBL/GenBank/DDBJ databases">
        <title>The complete genomes of actinobacterial strains from the NBC collection.</title>
        <authorList>
            <person name="Joergensen T.S."/>
            <person name="Alvarez Arevalo M."/>
            <person name="Sterndorff E.B."/>
            <person name="Faurdal D."/>
            <person name="Vuksanovic O."/>
            <person name="Mourched A.-S."/>
            <person name="Charusanti P."/>
            <person name="Shaw S."/>
            <person name="Blin K."/>
            <person name="Weber T."/>
        </authorList>
    </citation>
    <scope>NUCLEOTIDE SEQUENCE [LARGE SCALE GENOMIC DNA]</scope>
    <source>
        <strain evidence="2 3">NBC 01774</strain>
    </source>
</reference>
<protein>
    <submittedName>
        <fullName evidence="2">Peptidase inhibitor family I36 protein</fullName>
    </submittedName>
</protein>